<dbReference type="Gene3D" id="1.10.8.10">
    <property type="entry name" value="DNA helicase RuvA subunit, C-terminal domain"/>
    <property type="match status" value="1"/>
</dbReference>
<dbReference type="InterPro" id="IPR010286">
    <property type="entry name" value="METTL16/RlmF"/>
</dbReference>
<dbReference type="SUPFAM" id="SSF53335">
    <property type="entry name" value="S-adenosyl-L-methionine-dependent methyltransferases"/>
    <property type="match status" value="1"/>
</dbReference>
<dbReference type="Proteomes" id="UP000078240">
    <property type="component" value="Unassembled WGS sequence"/>
</dbReference>
<dbReference type="PANTHER" id="PTHR18895">
    <property type="entry name" value="HEMK METHYLTRANSFERASE"/>
    <property type="match status" value="1"/>
</dbReference>
<gene>
    <name evidence="1" type="ORF">VFPBJ_07886</name>
</gene>
<sequence length="456" mass="50962">MPRLPPWLLRQAKRQSPNLAALLPACRDIRSARNELRWIEQHVHETTRRVSHSSRRVRELCQSRGRGVPLQYVLGSQPFGHLDIKCRPGVLIPRPETEAYTCHLVDLIKNGQIPGLSPVRGGRMLNIVDFCTGTGCIPLLLFASLQRWATRLNVLGVDIADAALRLANDNVRHNEELGNLSVVQQQKLQISRADVLNDADIAALAATRWDVIVSNPPYVSQRVWDYGHGQLGYSVRKYEPKLALVPGQGIAVPDGWQHQDVFYARLLDIAAMLRPKAMLLELGDEAQAMSLQPPAPGYGVETLLWDVEVARGRFETLNGTIQEVYAQVLRLNPHFKLPEDPPVARGLNRKRSTVRCGNWPLTSKDRIQEGINYLRRLNGAPRNGPGPSNCGRVSCSYNAAIWWCNDNTVPKTLDSWNWIADSAQHILNTCAPGANMVSGQNFESGNWNTIVRRDSC</sequence>
<comment type="caution">
    <text evidence="1">The sequence shown here is derived from an EMBL/GenBank/DDBJ whole genome shotgun (WGS) entry which is preliminary data.</text>
</comment>
<proteinExistence type="predicted"/>
<dbReference type="GO" id="GO:0003676">
    <property type="term" value="F:nucleic acid binding"/>
    <property type="evidence" value="ECO:0007669"/>
    <property type="project" value="InterPro"/>
</dbReference>
<dbReference type="GO" id="GO:0005739">
    <property type="term" value="C:mitochondrion"/>
    <property type="evidence" value="ECO:0007669"/>
    <property type="project" value="TreeGrafter"/>
</dbReference>
<organism evidence="1 2">
    <name type="scientific">Purpureocillium lilacinum</name>
    <name type="common">Paecilomyces lilacinus</name>
    <dbReference type="NCBI Taxonomy" id="33203"/>
    <lineage>
        <taxon>Eukaryota</taxon>
        <taxon>Fungi</taxon>
        <taxon>Dikarya</taxon>
        <taxon>Ascomycota</taxon>
        <taxon>Pezizomycotina</taxon>
        <taxon>Sordariomycetes</taxon>
        <taxon>Hypocreomycetidae</taxon>
        <taxon>Hypocreales</taxon>
        <taxon>Ophiocordycipitaceae</taxon>
        <taxon>Purpureocillium</taxon>
    </lineage>
</organism>
<accession>A0A179GHR3</accession>
<dbReference type="PANTHER" id="PTHR18895:SF74">
    <property type="entry name" value="MTRF1L RELEASE FACTOR GLUTAMINE METHYLTRANSFERASE"/>
    <property type="match status" value="1"/>
</dbReference>
<dbReference type="CDD" id="cd02440">
    <property type="entry name" value="AdoMet_MTases"/>
    <property type="match status" value="1"/>
</dbReference>
<dbReference type="InterPro" id="IPR002052">
    <property type="entry name" value="DNA_methylase_N6_adenine_CS"/>
</dbReference>
<evidence type="ECO:0000313" key="1">
    <source>
        <dbReference type="EMBL" id="OAQ77414.1"/>
    </source>
</evidence>
<dbReference type="EMBL" id="LSBH01000006">
    <property type="protein sequence ID" value="OAQ77414.1"/>
    <property type="molecule type" value="Genomic_DNA"/>
</dbReference>
<dbReference type="PROSITE" id="PS00092">
    <property type="entry name" value="N6_MTASE"/>
    <property type="match status" value="1"/>
</dbReference>
<dbReference type="Pfam" id="PF05971">
    <property type="entry name" value="Methyltransf_10"/>
    <property type="match status" value="1"/>
</dbReference>
<dbReference type="InterPro" id="IPR029063">
    <property type="entry name" value="SAM-dependent_MTases_sf"/>
</dbReference>
<protein>
    <submittedName>
        <fullName evidence="1">Uncharacterized protein</fullName>
    </submittedName>
</protein>
<dbReference type="GO" id="GO:0032259">
    <property type="term" value="P:methylation"/>
    <property type="evidence" value="ECO:0007669"/>
    <property type="project" value="InterPro"/>
</dbReference>
<dbReference type="Gene3D" id="3.40.50.150">
    <property type="entry name" value="Vaccinia Virus protein VP39"/>
    <property type="match status" value="1"/>
</dbReference>
<dbReference type="GO" id="GO:0008168">
    <property type="term" value="F:methyltransferase activity"/>
    <property type="evidence" value="ECO:0007669"/>
    <property type="project" value="InterPro"/>
</dbReference>
<name>A0A179GHR3_PURLI</name>
<dbReference type="AlphaFoldDB" id="A0A179GHR3"/>
<reference evidence="1 2" key="1">
    <citation type="submission" date="2016-01" db="EMBL/GenBank/DDBJ databases">
        <title>Biosynthesis of antibiotic leucinostatins and their inhibition on Phytophthora in bio-control Purpureocillium lilacinum.</title>
        <authorList>
            <person name="Wang G."/>
            <person name="Liu Z."/>
            <person name="Lin R."/>
            <person name="Li E."/>
            <person name="Mao Z."/>
            <person name="Ling J."/>
            <person name="Yin W."/>
            <person name="Xie B."/>
        </authorList>
    </citation>
    <scope>NUCLEOTIDE SEQUENCE [LARGE SCALE GENOMIC DNA]</scope>
    <source>
        <strain evidence="1">PLBJ-1</strain>
    </source>
</reference>
<evidence type="ECO:0000313" key="2">
    <source>
        <dbReference type="Proteomes" id="UP000078240"/>
    </source>
</evidence>
<dbReference type="InterPro" id="IPR050320">
    <property type="entry name" value="N5-glutamine_MTase"/>
</dbReference>